<evidence type="ECO:0000313" key="2">
    <source>
        <dbReference type="Proteomes" id="UP001596395"/>
    </source>
</evidence>
<dbReference type="AlphaFoldDB" id="A0ABD5VI50"/>
<evidence type="ECO:0008006" key="3">
    <source>
        <dbReference type="Google" id="ProtNLM"/>
    </source>
</evidence>
<keyword evidence="2" id="KW-1185">Reference proteome</keyword>
<dbReference type="Proteomes" id="UP001596395">
    <property type="component" value="Unassembled WGS sequence"/>
</dbReference>
<evidence type="ECO:0000313" key="1">
    <source>
        <dbReference type="EMBL" id="MFC6953772.1"/>
    </source>
</evidence>
<reference evidence="1 2" key="1">
    <citation type="journal article" date="2019" name="Int. J. Syst. Evol. Microbiol.">
        <title>The Global Catalogue of Microorganisms (GCM) 10K type strain sequencing project: providing services to taxonomists for standard genome sequencing and annotation.</title>
        <authorList>
            <consortium name="The Broad Institute Genomics Platform"/>
            <consortium name="The Broad Institute Genome Sequencing Center for Infectious Disease"/>
            <person name="Wu L."/>
            <person name="Ma J."/>
        </authorList>
    </citation>
    <scope>NUCLEOTIDE SEQUENCE [LARGE SCALE GENOMIC DNA]</scope>
    <source>
        <strain evidence="1 2">GX26</strain>
    </source>
</reference>
<dbReference type="RefSeq" id="WP_336350725.1">
    <property type="nucleotide sequence ID" value="NZ_JAZAQL010000002.1"/>
</dbReference>
<dbReference type="EMBL" id="JBHSXN010000002">
    <property type="protein sequence ID" value="MFC6953772.1"/>
    <property type="molecule type" value="Genomic_DNA"/>
</dbReference>
<proteinExistence type="predicted"/>
<sequence>MSDIQANIDQDLTFSTRFSAPSDPNALADGYNEYGVKEVHDQDGNLERVEFIFEAMQPGDPEDRNGFDIGPEFLANVAGHDYSSEVPFQMSHDKDQRSNAGYIDQVWFSDDALRVHGYVPNTGNALRSDVIADLTHRPPALRDGSVGFGRSFDYEITDDGVIRPTDGVLQEFSATPFPGGYDNGGGLKAQFMQAAQDAGVLDEAPSDVSGAEGTRAEFSRLSVHTVEYEI</sequence>
<name>A0ABD5VI50_9EURY</name>
<gene>
    <name evidence="1" type="ORF">ACFQGB_12945</name>
</gene>
<organism evidence="1 2">
    <name type="scientific">Halorubellus litoreus</name>
    <dbReference type="NCBI Taxonomy" id="755308"/>
    <lineage>
        <taxon>Archaea</taxon>
        <taxon>Methanobacteriati</taxon>
        <taxon>Methanobacteriota</taxon>
        <taxon>Stenosarchaea group</taxon>
        <taxon>Halobacteria</taxon>
        <taxon>Halobacteriales</taxon>
        <taxon>Halorubellaceae</taxon>
        <taxon>Halorubellus</taxon>
    </lineage>
</organism>
<comment type="caution">
    <text evidence="1">The sequence shown here is derived from an EMBL/GenBank/DDBJ whole genome shotgun (WGS) entry which is preliminary data.</text>
</comment>
<accession>A0ABD5VI50</accession>
<protein>
    <recommendedName>
        <fullName evidence="3">Prohead serine protease</fullName>
    </recommendedName>
</protein>